<sequence length="293" mass="34229">MSSTKVFLIAELLELILFNLPLKDLLRVQRVSRRWNETIIHSPILQQNLFFQPTRSCPQPQENLTVDMNPLLQELFPPLFAGLSTLDDEHVENQGDNIAFWQYTPERHNGEEILRRQEWYMSEFKRSMVLRPEASWRRMYLSNPPPLLGKLDVRLVGCGCGEVDKLYARLGREYQRFNQHPGARMGLIWDAVMFILDDNASGGFAVGWWRKRNRDGEGRKRSWVLEFNIQTEHRWRCYCADESYKLSGLKVVAGEDIVNYKVDDGVEGGIMELEAVPLSVLRRKKREETKTEN</sequence>
<dbReference type="CDD" id="cd09917">
    <property type="entry name" value="F-box_SF"/>
    <property type="match status" value="1"/>
</dbReference>
<reference evidence="3 4" key="1">
    <citation type="submission" date="2024-07" db="EMBL/GenBank/DDBJ databases">
        <title>Section-level genome sequencing and comparative genomics of Aspergillus sections Usti and Cavernicolus.</title>
        <authorList>
            <consortium name="Lawrence Berkeley National Laboratory"/>
            <person name="Nybo J.L."/>
            <person name="Vesth T.C."/>
            <person name="Theobald S."/>
            <person name="Frisvad J.C."/>
            <person name="Larsen T.O."/>
            <person name="Kjaerboelling I."/>
            <person name="Rothschild-Mancinelli K."/>
            <person name="Lyhne E.K."/>
            <person name="Kogle M.E."/>
            <person name="Barry K."/>
            <person name="Clum A."/>
            <person name="Na H."/>
            <person name="Ledsgaard L."/>
            <person name="Lin J."/>
            <person name="Lipzen A."/>
            <person name="Kuo A."/>
            <person name="Riley R."/>
            <person name="Mondo S."/>
            <person name="LaButti K."/>
            <person name="Haridas S."/>
            <person name="Pangalinan J."/>
            <person name="Salamov A.A."/>
            <person name="Simmons B.A."/>
            <person name="Magnuson J.K."/>
            <person name="Chen J."/>
            <person name="Drula E."/>
            <person name="Henrissat B."/>
            <person name="Wiebenga A."/>
            <person name="Lubbers R.J."/>
            <person name="Gomes A.C."/>
            <person name="Makela M.R."/>
            <person name="Stajich J."/>
            <person name="Grigoriev I.V."/>
            <person name="Mortensen U.H."/>
            <person name="De vries R.P."/>
            <person name="Baker S.E."/>
            <person name="Andersen M.R."/>
        </authorList>
    </citation>
    <scope>NUCLEOTIDE SEQUENCE [LARGE SCALE GENOMIC DNA]</scope>
    <source>
        <strain evidence="3 4">CBS 600.67</strain>
    </source>
</reference>
<evidence type="ECO:0000256" key="1">
    <source>
        <dbReference type="SAM" id="SignalP"/>
    </source>
</evidence>
<feature type="chain" id="PRO_5046580262" description="F-box domain-containing protein" evidence="1">
    <location>
        <begin position="19"/>
        <end position="293"/>
    </location>
</feature>
<dbReference type="InterPro" id="IPR001810">
    <property type="entry name" value="F-box_dom"/>
</dbReference>
<dbReference type="Gene3D" id="1.20.1280.50">
    <property type="match status" value="1"/>
</dbReference>
<evidence type="ECO:0000313" key="3">
    <source>
        <dbReference type="EMBL" id="KAL2812687.1"/>
    </source>
</evidence>
<keyword evidence="4" id="KW-1185">Reference proteome</keyword>
<feature type="domain" description="F-box" evidence="2">
    <location>
        <begin position="2"/>
        <end position="54"/>
    </location>
</feature>
<accession>A0ABR4HBC0</accession>
<evidence type="ECO:0000313" key="4">
    <source>
        <dbReference type="Proteomes" id="UP001610335"/>
    </source>
</evidence>
<dbReference type="Pfam" id="PF12937">
    <property type="entry name" value="F-box-like"/>
    <property type="match status" value="1"/>
</dbReference>
<dbReference type="PROSITE" id="PS50181">
    <property type="entry name" value="FBOX"/>
    <property type="match status" value="1"/>
</dbReference>
<proteinExistence type="predicted"/>
<gene>
    <name evidence="3" type="ORF">BDW59DRAFT_155189</name>
</gene>
<organism evidence="3 4">
    <name type="scientific">Aspergillus cavernicola</name>
    <dbReference type="NCBI Taxonomy" id="176166"/>
    <lineage>
        <taxon>Eukaryota</taxon>
        <taxon>Fungi</taxon>
        <taxon>Dikarya</taxon>
        <taxon>Ascomycota</taxon>
        <taxon>Pezizomycotina</taxon>
        <taxon>Eurotiomycetes</taxon>
        <taxon>Eurotiomycetidae</taxon>
        <taxon>Eurotiales</taxon>
        <taxon>Aspergillaceae</taxon>
        <taxon>Aspergillus</taxon>
        <taxon>Aspergillus subgen. Nidulantes</taxon>
    </lineage>
</organism>
<evidence type="ECO:0000259" key="2">
    <source>
        <dbReference type="PROSITE" id="PS50181"/>
    </source>
</evidence>
<keyword evidence="1" id="KW-0732">Signal</keyword>
<protein>
    <recommendedName>
        <fullName evidence="2">F-box domain-containing protein</fullName>
    </recommendedName>
</protein>
<dbReference type="SMART" id="SM00256">
    <property type="entry name" value="FBOX"/>
    <property type="match status" value="1"/>
</dbReference>
<dbReference type="InterPro" id="IPR036047">
    <property type="entry name" value="F-box-like_dom_sf"/>
</dbReference>
<dbReference type="SUPFAM" id="SSF81383">
    <property type="entry name" value="F-box domain"/>
    <property type="match status" value="1"/>
</dbReference>
<dbReference type="Proteomes" id="UP001610335">
    <property type="component" value="Unassembled WGS sequence"/>
</dbReference>
<dbReference type="EMBL" id="JBFXLS010000167">
    <property type="protein sequence ID" value="KAL2812687.1"/>
    <property type="molecule type" value="Genomic_DNA"/>
</dbReference>
<name>A0ABR4HBC0_9EURO</name>
<feature type="signal peptide" evidence="1">
    <location>
        <begin position="1"/>
        <end position="18"/>
    </location>
</feature>
<comment type="caution">
    <text evidence="3">The sequence shown here is derived from an EMBL/GenBank/DDBJ whole genome shotgun (WGS) entry which is preliminary data.</text>
</comment>